<gene>
    <name evidence="2" type="ORF">GCM10022255_110720</name>
</gene>
<feature type="compositionally biased region" description="Basic and acidic residues" evidence="1">
    <location>
        <begin position="8"/>
        <end position="24"/>
    </location>
</feature>
<accession>A0ABP8DUL2</accession>
<comment type="caution">
    <text evidence="2">The sequence shown here is derived from an EMBL/GenBank/DDBJ whole genome shotgun (WGS) entry which is preliminary data.</text>
</comment>
<organism evidence="2 3">
    <name type="scientific">Dactylosporangium darangshiense</name>
    <dbReference type="NCBI Taxonomy" id="579108"/>
    <lineage>
        <taxon>Bacteria</taxon>
        <taxon>Bacillati</taxon>
        <taxon>Actinomycetota</taxon>
        <taxon>Actinomycetes</taxon>
        <taxon>Micromonosporales</taxon>
        <taxon>Micromonosporaceae</taxon>
        <taxon>Dactylosporangium</taxon>
    </lineage>
</organism>
<feature type="region of interest" description="Disordered" evidence="1">
    <location>
        <begin position="1"/>
        <end position="33"/>
    </location>
</feature>
<dbReference type="EMBL" id="BAABAT010000077">
    <property type="protein sequence ID" value="GAA4263710.1"/>
    <property type="molecule type" value="Genomic_DNA"/>
</dbReference>
<name>A0ABP8DUL2_9ACTN</name>
<dbReference type="Proteomes" id="UP001500620">
    <property type="component" value="Unassembled WGS sequence"/>
</dbReference>
<reference evidence="3" key="1">
    <citation type="journal article" date="2019" name="Int. J. Syst. Evol. Microbiol.">
        <title>The Global Catalogue of Microorganisms (GCM) 10K type strain sequencing project: providing services to taxonomists for standard genome sequencing and annotation.</title>
        <authorList>
            <consortium name="The Broad Institute Genomics Platform"/>
            <consortium name="The Broad Institute Genome Sequencing Center for Infectious Disease"/>
            <person name="Wu L."/>
            <person name="Ma J."/>
        </authorList>
    </citation>
    <scope>NUCLEOTIDE SEQUENCE [LARGE SCALE GENOMIC DNA]</scope>
    <source>
        <strain evidence="3">JCM 17441</strain>
    </source>
</reference>
<evidence type="ECO:0000313" key="3">
    <source>
        <dbReference type="Proteomes" id="UP001500620"/>
    </source>
</evidence>
<keyword evidence="3" id="KW-1185">Reference proteome</keyword>
<proteinExistence type="predicted"/>
<protein>
    <submittedName>
        <fullName evidence="2">Uncharacterized protein</fullName>
    </submittedName>
</protein>
<sequence length="116" mass="12300">MFTPDPVDEGRLGGHSTGFERECDQQPTQPRARHIGEGAIVGANLERSEHPDLHSADLAMGDGWARMAMTGPGEWQDMMPLVRAERAHAAARRAELAGGGPATAADGSQGDRVSAR</sequence>
<evidence type="ECO:0000313" key="2">
    <source>
        <dbReference type="EMBL" id="GAA4263710.1"/>
    </source>
</evidence>
<evidence type="ECO:0000256" key="1">
    <source>
        <dbReference type="SAM" id="MobiDB-lite"/>
    </source>
</evidence>
<feature type="region of interest" description="Disordered" evidence="1">
    <location>
        <begin position="92"/>
        <end position="116"/>
    </location>
</feature>